<dbReference type="STRING" id="585531.HMPREF0063_12609"/>
<dbReference type="Proteomes" id="UP000003111">
    <property type="component" value="Unassembled WGS sequence"/>
</dbReference>
<dbReference type="AlphaFoldDB" id="E2SF00"/>
<reference evidence="1" key="1">
    <citation type="submission" date="2010-08" db="EMBL/GenBank/DDBJ databases">
        <authorList>
            <person name="Muzny D."/>
            <person name="Qin X."/>
            <person name="Buhay C."/>
            <person name="Dugan-Rocha S."/>
            <person name="Ding Y."/>
            <person name="Chen G."/>
            <person name="Hawes A."/>
            <person name="Holder M."/>
            <person name="Jhangiani S."/>
            <person name="Johnson A."/>
            <person name="Khan Z."/>
            <person name="Li Z."/>
            <person name="Liu W."/>
            <person name="Liu X."/>
            <person name="Perez L."/>
            <person name="Shen H."/>
            <person name="Wang Q."/>
            <person name="Watt J."/>
            <person name="Xi L."/>
            <person name="Xin Y."/>
            <person name="Zhou J."/>
            <person name="Deng J."/>
            <person name="Jiang H."/>
            <person name="Liu Y."/>
            <person name="Qu J."/>
            <person name="Song X.-Z."/>
            <person name="Zhang L."/>
            <person name="Villasana D."/>
            <person name="Johnson A."/>
            <person name="Liu J."/>
            <person name="Liyanage D."/>
            <person name="Lorensuhewa L."/>
            <person name="Robinson T."/>
            <person name="Song A."/>
            <person name="Song B.-B."/>
            <person name="Dinh H."/>
            <person name="Thornton R."/>
            <person name="Coyle M."/>
            <person name="Francisco L."/>
            <person name="Jackson L."/>
            <person name="Javaid M."/>
            <person name="Korchina V."/>
            <person name="Kovar C."/>
            <person name="Mata R."/>
            <person name="Mathew T."/>
            <person name="Ngo R."/>
            <person name="Nguyen L."/>
            <person name="Nguyen N."/>
            <person name="Okwuonu G."/>
            <person name="Ongeri F."/>
            <person name="Pham C."/>
            <person name="Simmons D."/>
            <person name="Wilczek-Boney K."/>
            <person name="Hale W."/>
            <person name="Jakkamsetti A."/>
            <person name="Pham P."/>
            <person name="Ruth R."/>
            <person name="San Lucas F."/>
            <person name="Warren J."/>
            <person name="Zhang J."/>
            <person name="Zhao Z."/>
            <person name="Zhou C."/>
            <person name="Zhu D."/>
            <person name="Lee S."/>
            <person name="Bess C."/>
            <person name="Blankenburg K."/>
            <person name="Forbes L."/>
            <person name="Fu Q."/>
            <person name="Gubbala S."/>
            <person name="Hirani K."/>
            <person name="Jayaseelan J.C."/>
            <person name="Lara F."/>
            <person name="Munidasa M."/>
            <person name="Palculict T."/>
            <person name="Patil S."/>
            <person name="Pu L.-L."/>
            <person name="Saada N."/>
            <person name="Tang L."/>
            <person name="Weissenberger G."/>
            <person name="Zhu Y."/>
            <person name="Hemphill L."/>
            <person name="Shang Y."/>
            <person name="Youmans B."/>
            <person name="Ayvaz T."/>
            <person name="Ross M."/>
            <person name="Santibanez J."/>
            <person name="Aqrawi P."/>
            <person name="Gross S."/>
            <person name="Joshi V."/>
            <person name="Fowler G."/>
            <person name="Nazareth L."/>
            <person name="Reid J."/>
            <person name="Worley K."/>
            <person name="Petrosino J."/>
            <person name="Highlander S."/>
            <person name="Gibbs R."/>
        </authorList>
    </citation>
    <scope>NUCLEOTIDE SEQUENCE [LARGE SCALE GENOMIC DNA]</scope>
    <source>
        <strain evidence="1">DSM 15272</strain>
    </source>
</reference>
<proteinExistence type="predicted"/>
<evidence type="ECO:0000313" key="2">
    <source>
        <dbReference type="Proteomes" id="UP000003111"/>
    </source>
</evidence>
<name>E2SF00_9ACTN</name>
<gene>
    <name evidence="1" type="ORF">HMPREF0063_12609</name>
</gene>
<protein>
    <submittedName>
        <fullName evidence="1">Uncharacterized protein</fullName>
    </submittedName>
</protein>
<keyword evidence="2" id="KW-1185">Reference proteome</keyword>
<organism evidence="1 2">
    <name type="scientific">Aeromicrobium marinum DSM 15272</name>
    <dbReference type="NCBI Taxonomy" id="585531"/>
    <lineage>
        <taxon>Bacteria</taxon>
        <taxon>Bacillati</taxon>
        <taxon>Actinomycetota</taxon>
        <taxon>Actinomycetes</taxon>
        <taxon>Propionibacteriales</taxon>
        <taxon>Nocardioidaceae</taxon>
        <taxon>Aeromicrobium</taxon>
    </lineage>
</organism>
<comment type="caution">
    <text evidence="1">The sequence shown here is derived from an EMBL/GenBank/DDBJ whole genome shotgun (WGS) entry which is preliminary data.</text>
</comment>
<dbReference type="EMBL" id="ACLF03000010">
    <property type="protein sequence ID" value="EFQ82244.1"/>
    <property type="molecule type" value="Genomic_DNA"/>
</dbReference>
<accession>E2SF00</accession>
<dbReference type="HOGENOM" id="CLU_3303496_0_0_11"/>
<evidence type="ECO:0000313" key="1">
    <source>
        <dbReference type="EMBL" id="EFQ82244.1"/>
    </source>
</evidence>
<sequence length="39" mass="4633">MPWWFRGRSFLAPPQPPVAWRVRSRTPPDDDFVNTFTNS</sequence>